<reference evidence="2" key="1">
    <citation type="submission" date="2021-01" db="EMBL/GenBank/DDBJ databases">
        <title>Phytophthora aleatoria, a newly-described species from Pinus radiata is distinct from Phytophthora cactorum isolates based on comparative genomics.</title>
        <authorList>
            <person name="Mcdougal R."/>
            <person name="Panda P."/>
            <person name="Williams N."/>
            <person name="Studholme D.J."/>
        </authorList>
    </citation>
    <scope>NUCLEOTIDE SEQUENCE</scope>
    <source>
        <strain evidence="2">NZFS 3830</strain>
    </source>
</reference>
<proteinExistence type="predicted"/>
<name>A0A8T1TSC7_9STRA</name>
<sequence length="225" mass="25240">RFPSLGGNPYISNNRIRKSIGTWRTHTPRAPEGEVTLSFEEAYASDGYDEEAQELIKGLCPTSQKRSSPQSANESSPQSVTLLDSQDTNHAVSEEFVPEPWPEEVTLLTNQWNPPKWRVSKVGVGSRDGAGCGCEYRCNAVFCLNAKERQFCCDRNCLFGGRCGNSLKESLSLTIARSSRMGKRVYVASSFIPAGVIVGQHLGHLQFFEYWTSQCWILKDTQYWE</sequence>
<dbReference type="EMBL" id="JAENGZ010001864">
    <property type="protein sequence ID" value="KAG6945895.1"/>
    <property type="molecule type" value="Genomic_DNA"/>
</dbReference>
<gene>
    <name evidence="2" type="ORF">JG687_00017027</name>
</gene>
<dbReference type="OrthoDB" id="57563at2759"/>
<organism evidence="2 3">
    <name type="scientific">Phytophthora cactorum</name>
    <dbReference type="NCBI Taxonomy" id="29920"/>
    <lineage>
        <taxon>Eukaryota</taxon>
        <taxon>Sar</taxon>
        <taxon>Stramenopiles</taxon>
        <taxon>Oomycota</taxon>
        <taxon>Peronosporomycetes</taxon>
        <taxon>Peronosporales</taxon>
        <taxon>Peronosporaceae</taxon>
        <taxon>Phytophthora</taxon>
    </lineage>
</organism>
<evidence type="ECO:0000313" key="3">
    <source>
        <dbReference type="Proteomes" id="UP000688947"/>
    </source>
</evidence>
<evidence type="ECO:0008006" key="4">
    <source>
        <dbReference type="Google" id="ProtNLM"/>
    </source>
</evidence>
<dbReference type="Proteomes" id="UP000688947">
    <property type="component" value="Unassembled WGS sequence"/>
</dbReference>
<accession>A0A8T1TSC7</accession>
<protein>
    <recommendedName>
        <fullName evidence="4">AWS domain-containing protein</fullName>
    </recommendedName>
</protein>
<comment type="caution">
    <text evidence="2">The sequence shown here is derived from an EMBL/GenBank/DDBJ whole genome shotgun (WGS) entry which is preliminary data.</text>
</comment>
<dbReference type="AlphaFoldDB" id="A0A8T1TSC7"/>
<evidence type="ECO:0000313" key="2">
    <source>
        <dbReference type="EMBL" id="KAG6945895.1"/>
    </source>
</evidence>
<feature type="non-terminal residue" evidence="2">
    <location>
        <position position="1"/>
    </location>
</feature>
<feature type="region of interest" description="Disordered" evidence="1">
    <location>
        <begin position="61"/>
        <end position="89"/>
    </location>
</feature>
<evidence type="ECO:0000256" key="1">
    <source>
        <dbReference type="SAM" id="MobiDB-lite"/>
    </source>
</evidence>